<accession>A0A6J6CLU9</accession>
<evidence type="ECO:0000259" key="6">
    <source>
        <dbReference type="PROSITE" id="PS50853"/>
    </source>
</evidence>
<dbReference type="SMART" id="SM00060">
    <property type="entry name" value="FN3"/>
    <property type="match status" value="4"/>
</dbReference>
<evidence type="ECO:0000313" key="7">
    <source>
        <dbReference type="EMBL" id="CAB4552510.1"/>
    </source>
</evidence>
<dbReference type="GO" id="GO:0004252">
    <property type="term" value="F:serine-type endopeptidase activity"/>
    <property type="evidence" value="ECO:0007669"/>
    <property type="project" value="InterPro"/>
</dbReference>
<feature type="domain" description="Fibronectin type-III" evidence="6">
    <location>
        <begin position="552"/>
        <end position="648"/>
    </location>
</feature>
<dbReference type="PANTHER" id="PTHR43806:SF11">
    <property type="entry name" value="CEREVISIN-RELATED"/>
    <property type="match status" value="1"/>
</dbReference>
<dbReference type="CDD" id="cd04077">
    <property type="entry name" value="Peptidases_S8_PCSK9_ProteinaseK_like"/>
    <property type="match status" value="1"/>
</dbReference>
<evidence type="ECO:0000256" key="2">
    <source>
        <dbReference type="ARBA" id="ARBA00022670"/>
    </source>
</evidence>
<reference evidence="7" key="1">
    <citation type="submission" date="2020-05" db="EMBL/GenBank/DDBJ databases">
        <authorList>
            <person name="Chiriac C."/>
            <person name="Salcher M."/>
            <person name="Ghai R."/>
            <person name="Kavagutti S V."/>
        </authorList>
    </citation>
    <scope>NUCLEOTIDE SEQUENCE</scope>
</reference>
<evidence type="ECO:0000256" key="5">
    <source>
        <dbReference type="SAM" id="Phobius"/>
    </source>
</evidence>
<dbReference type="Gene3D" id="3.40.50.200">
    <property type="entry name" value="Peptidase S8/S53 domain"/>
    <property type="match status" value="1"/>
</dbReference>
<dbReference type="PROSITE" id="PS00138">
    <property type="entry name" value="SUBTILASE_SER"/>
    <property type="match status" value="1"/>
</dbReference>
<dbReference type="InterPro" id="IPR023828">
    <property type="entry name" value="Peptidase_S8_Ser-AS"/>
</dbReference>
<dbReference type="InterPro" id="IPR036116">
    <property type="entry name" value="FN3_sf"/>
</dbReference>
<dbReference type="GO" id="GO:0005615">
    <property type="term" value="C:extracellular space"/>
    <property type="evidence" value="ECO:0007669"/>
    <property type="project" value="TreeGrafter"/>
</dbReference>
<evidence type="ECO:0000256" key="4">
    <source>
        <dbReference type="ARBA" id="ARBA00022825"/>
    </source>
</evidence>
<protein>
    <submittedName>
        <fullName evidence="7">Unannotated protein</fullName>
    </submittedName>
</protein>
<dbReference type="PROSITE" id="PS00136">
    <property type="entry name" value="SUBTILASE_ASP"/>
    <property type="match status" value="1"/>
</dbReference>
<dbReference type="InterPro" id="IPR013783">
    <property type="entry name" value="Ig-like_fold"/>
</dbReference>
<dbReference type="InterPro" id="IPR036852">
    <property type="entry name" value="Peptidase_S8/S53_dom_sf"/>
</dbReference>
<feature type="domain" description="Fibronectin type-III" evidence="6">
    <location>
        <begin position="746"/>
        <end position="839"/>
    </location>
</feature>
<keyword evidence="5" id="KW-0472">Membrane</keyword>
<keyword evidence="5" id="KW-1133">Transmembrane helix</keyword>
<dbReference type="PANTHER" id="PTHR43806">
    <property type="entry name" value="PEPTIDASE S8"/>
    <property type="match status" value="1"/>
</dbReference>
<keyword evidence="4" id="KW-0720">Serine protease</keyword>
<gene>
    <name evidence="7" type="ORF">UFOPK1591_00143</name>
</gene>
<dbReference type="SUPFAM" id="SSF49265">
    <property type="entry name" value="Fibronectin type III"/>
    <property type="match status" value="2"/>
</dbReference>
<comment type="similarity">
    <text evidence="1">Belongs to the peptidase S8 family.</text>
</comment>
<dbReference type="EMBL" id="CAEZTD010000006">
    <property type="protein sequence ID" value="CAB4552510.1"/>
    <property type="molecule type" value="Genomic_DNA"/>
</dbReference>
<feature type="domain" description="Fibronectin type-III" evidence="6">
    <location>
        <begin position="652"/>
        <end position="745"/>
    </location>
</feature>
<keyword evidence="5" id="KW-0812">Transmembrane</keyword>
<dbReference type="PROSITE" id="PS00137">
    <property type="entry name" value="SUBTILASE_HIS"/>
    <property type="match status" value="1"/>
</dbReference>
<dbReference type="CDD" id="cd00063">
    <property type="entry name" value="FN3"/>
    <property type="match status" value="4"/>
</dbReference>
<feature type="domain" description="Fibronectin type-III" evidence="6">
    <location>
        <begin position="460"/>
        <end position="551"/>
    </location>
</feature>
<sequence>MPLAVHSPVHRMSEANFLSADSRQVFDVSSTSGSAQFPWAWLARYMKISRRLSVLGGSLAVAIFSSALVAVPAAANAETTPTESASSAEATYIIQVPEGQADALLDELADLGVAPTQVYDDALSGVAVSLTLDELADVKGAINGEAVEADRPVELMAVQSPAPWNLSMLDFAARPADNQFAYSDSAGAGARVYVIDSGVSPNAELATRLVAGTSFVSDGRGSADCHGHGTHVAGTIAATTYGVAKKATIVPIRVFDCAAGGASVKTIVAGIDWAINDKPAGTVGIINMSLGTTCRMSLPCLSSDSLLVAVQNAIDAGFVVVAAAGNSNTSACRFTPAAAPNALTVGAVDRNDAEAQFSNYGSCVDLLAPGVDIVSLNFAANGSTKTMSGTSMAAPHVAGAAALYLSANPGASASDVTTAVKANVVPNLAVPYPTHSGTTRGVLNLASLTPAGNTRTPPLAPTGLVATTTGLNAVNLAWQPSLSSSVLTNYEVSFRAVGSSAWSTASKPISTATSLTVNGLIANRSYEFRVNGVTDVAGPAASSVRATTWSGLPGSVSSVTTSSVRATSAVLSWAAATANGSLVTDYDLQYRATGTTAWTTVTDGISSVTSAPIGGLLPARGHEFRVRAQSPHGFGPWSSITSVSTLSGIPSAVTTPSAGGASPTAVSLTWAAPADNGSEIIDYVIEYKRSNATTWSSFGDGVSRSPAATVSGLTPGATFNFRVSAKTSLGAGSFSSPVTVTTLTGKPNRIASLTIAPTSTTFNVTWPVPTTNGAAITDYIVDYRLSTSSKWVRFADPVSATPGVTVSGLTSGATYYVRVTPTSTYGSGAAASSPARTLP</sequence>
<dbReference type="InterPro" id="IPR034193">
    <property type="entry name" value="PCSK9_ProteinaseK-like"/>
</dbReference>
<evidence type="ECO:0000256" key="1">
    <source>
        <dbReference type="ARBA" id="ARBA00011073"/>
    </source>
</evidence>
<dbReference type="InterPro" id="IPR015500">
    <property type="entry name" value="Peptidase_S8_subtilisin-rel"/>
</dbReference>
<dbReference type="SUPFAM" id="SSF52743">
    <property type="entry name" value="Subtilisin-like"/>
    <property type="match status" value="1"/>
</dbReference>
<dbReference type="Pfam" id="PF00082">
    <property type="entry name" value="Peptidase_S8"/>
    <property type="match status" value="1"/>
</dbReference>
<evidence type="ECO:0000256" key="3">
    <source>
        <dbReference type="ARBA" id="ARBA00022801"/>
    </source>
</evidence>
<dbReference type="PROSITE" id="PS51892">
    <property type="entry name" value="SUBTILASE"/>
    <property type="match status" value="1"/>
</dbReference>
<keyword evidence="3" id="KW-0378">Hydrolase</keyword>
<dbReference type="Pfam" id="PF00041">
    <property type="entry name" value="fn3"/>
    <property type="match status" value="4"/>
</dbReference>
<dbReference type="InterPro" id="IPR023827">
    <property type="entry name" value="Peptidase_S8_Asp-AS"/>
</dbReference>
<name>A0A6J6CLU9_9ZZZZ</name>
<dbReference type="InterPro" id="IPR003961">
    <property type="entry name" value="FN3_dom"/>
</dbReference>
<dbReference type="PRINTS" id="PR00014">
    <property type="entry name" value="FNTYPEIII"/>
</dbReference>
<dbReference type="InterPro" id="IPR000209">
    <property type="entry name" value="Peptidase_S8/S53_dom"/>
</dbReference>
<dbReference type="InterPro" id="IPR050131">
    <property type="entry name" value="Peptidase_S8_subtilisin-like"/>
</dbReference>
<organism evidence="7">
    <name type="scientific">freshwater metagenome</name>
    <dbReference type="NCBI Taxonomy" id="449393"/>
    <lineage>
        <taxon>unclassified sequences</taxon>
        <taxon>metagenomes</taxon>
        <taxon>ecological metagenomes</taxon>
    </lineage>
</organism>
<proteinExistence type="inferred from homology"/>
<feature type="transmembrane region" description="Helical" evidence="5">
    <location>
        <begin position="52"/>
        <end position="75"/>
    </location>
</feature>
<dbReference type="Gene3D" id="2.60.40.10">
    <property type="entry name" value="Immunoglobulins"/>
    <property type="match status" value="4"/>
</dbReference>
<dbReference type="InterPro" id="IPR022398">
    <property type="entry name" value="Peptidase_S8_His-AS"/>
</dbReference>
<dbReference type="PROSITE" id="PS50853">
    <property type="entry name" value="FN3"/>
    <property type="match status" value="4"/>
</dbReference>
<dbReference type="AlphaFoldDB" id="A0A6J6CLU9"/>
<dbReference type="PRINTS" id="PR00723">
    <property type="entry name" value="SUBTILISIN"/>
</dbReference>
<keyword evidence="2" id="KW-0645">Protease</keyword>
<dbReference type="GO" id="GO:0006508">
    <property type="term" value="P:proteolysis"/>
    <property type="evidence" value="ECO:0007669"/>
    <property type="project" value="UniProtKB-KW"/>
</dbReference>